<gene>
    <name evidence="1" type="ORF">H2198_001360</name>
</gene>
<dbReference type="Proteomes" id="UP001172386">
    <property type="component" value="Unassembled WGS sequence"/>
</dbReference>
<evidence type="ECO:0000313" key="2">
    <source>
        <dbReference type="Proteomes" id="UP001172386"/>
    </source>
</evidence>
<dbReference type="EMBL" id="JAPDRQ010000015">
    <property type="protein sequence ID" value="KAJ9662471.1"/>
    <property type="molecule type" value="Genomic_DNA"/>
</dbReference>
<evidence type="ECO:0000313" key="1">
    <source>
        <dbReference type="EMBL" id="KAJ9662471.1"/>
    </source>
</evidence>
<protein>
    <submittedName>
        <fullName evidence="1">Uncharacterized protein</fullName>
    </submittedName>
</protein>
<accession>A0ACC3AHQ0</accession>
<comment type="caution">
    <text evidence="1">The sequence shown here is derived from an EMBL/GenBank/DDBJ whole genome shotgun (WGS) entry which is preliminary data.</text>
</comment>
<name>A0ACC3AHQ0_9EURO</name>
<reference evidence="1" key="1">
    <citation type="submission" date="2022-10" db="EMBL/GenBank/DDBJ databases">
        <title>Culturing micro-colonial fungi from biological soil crusts in the Mojave desert and describing Neophaeococcomyces mojavensis, and introducing the new genera and species Taxawa tesnikishii.</title>
        <authorList>
            <person name="Kurbessoian T."/>
            <person name="Stajich J.E."/>
        </authorList>
    </citation>
    <scope>NUCLEOTIDE SEQUENCE</scope>
    <source>
        <strain evidence="1">JES_112</strain>
    </source>
</reference>
<keyword evidence="2" id="KW-1185">Reference proteome</keyword>
<organism evidence="1 2">
    <name type="scientific">Neophaeococcomyces mojaviensis</name>
    <dbReference type="NCBI Taxonomy" id="3383035"/>
    <lineage>
        <taxon>Eukaryota</taxon>
        <taxon>Fungi</taxon>
        <taxon>Dikarya</taxon>
        <taxon>Ascomycota</taxon>
        <taxon>Pezizomycotina</taxon>
        <taxon>Eurotiomycetes</taxon>
        <taxon>Chaetothyriomycetidae</taxon>
        <taxon>Chaetothyriales</taxon>
        <taxon>Chaetothyriales incertae sedis</taxon>
        <taxon>Neophaeococcomyces</taxon>
    </lineage>
</organism>
<sequence length="648" mass="69830">MANLKINEYNPFERPYAPRLSEDEWERFKPILVALNSQGLSRMEIVNVATEKHGFRGTYSALVGHFKTWGLTTRRAGGSALPAAVLTSGIAIPVVSSKYAHQTENVSEKNKAGASTDSGEIETFSAEKPMVKEGLSDVEQLQVHSSASPDPVGELIHIERIHMSSRQSSDDDSSDEEISNAHIFADKADTPTFEGLLESVPPETKSLQDVDEPQSVQTSVSDPMAFVSKRPRSQASSLTWSRSSRSSDTRSFFRYAKRLRQVFTMKSPMALTGTPSEASSHKSQDFGSVTGFGFALNTVEEYNTELSLHHTALIERENYLPDFLSTPQAESYAQRGFYNNTLQKASWWGNEKRVQMLLNKGADVDALVTASGCGYEKVVQMLLDKGVDVNAQGGFYGNALMAALACGHEKIVQMLLDKGADVNAQGGFLGNALQATSWWGNEKRVKMLLDKGVDVNAQGGLLGNALQVASVGGHEKIVQMLLDKGADANAQGGFHDNALQAASAGGHEKIVQMLLDKGADVNAQEGFYGNALQAASLSGNEKAVQMLLDKGVDVNAQGGEYGNALQAASSKGHVRVVQMLLDKGADINARGGYYGSALQAASKLGHQKVVQILQKHISLDHKPQEKALGSDHAPVLSVVNDLTLLHAD</sequence>
<proteinExistence type="predicted"/>